<dbReference type="Proteomes" id="UP000886890">
    <property type="component" value="Unassembled WGS sequence"/>
</dbReference>
<evidence type="ECO:0000313" key="2">
    <source>
        <dbReference type="Proteomes" id="UP000886890"/>
    </source>
</evidence>
<accession>A0A9D2BID0</accession>
<dbReference type="AlphaFoldDB" id="A0A9D2BID0"/>
<dbReference type="EMBL" id="DXEK01000150">
    <property type="protein sequence ID" value="HIX77695.1"/>
    <property type="molecule type" value="Genomic_DNA"/>
</dbReference>
<comment type="caution">
    <text evidence="1">The sequence shown here is derived from an EMBL/GenBank/DDBJ whole genome shotgun (WGS) entry which is preliminary data.</text>
</comment>
<sequence>MKNERNNKKPKPFTWLKKNLIKFSYDHLSAIHKSEKLVEKRWTNKKSMDIMTSQSNRTAGGDTD</sequence>
<organism evidence="1 2">
    <name type="scientific">Candidatus Fusicatenibacter merdavium</name>
    <dbReference type="NCBI Taxonomy" id="2838600"/>
    <lineage>
        <taxon>Bacteria</taxon>
        <taxon>Bacillati</taxon>
        <taxon>Bacillota</taxon>
        <taxon>Clostridia</taxon>
        <taxon>Lachnospirales</taxon>
        <taxon>Lachnospiraceae</taxon>
        <taxon>Fusicatenibacter</taxon>
    </lineage>
</organism>
<evidence type="ECO:0000313" key="1">
    <source>
        <dbReference type="EMBL" id="HIX77695.1"/>
    </source>
</evidence>
<reference evidence="1" key="1">
    <citation type="journal article" date="2021" name="PeerJ">
        <title>Extensive microbial diversity within the chicken gut microbiome revealed by metagenomics and culture.</title>
        <authorList>
            <person name="Gilroy R."/>
            <person name="Ravi A."/>
            <person name="Getino M."/>
            <person name="Pursley I."/>
            <person name="Horton D.L."/>
            <person name="Alikhan N.F."/>
            <person name="Baker D."/>
            <person name="Gharbi K."/>
            <person name="Hall N."/>
            <person name="Watson M."/>
            <person name="Adriaenssens E.M."/>
            <person name="Foster-Nyarko E."/>
            <person name="Jarju S."/>
            <person name="Secka A."/>
            <person name="Antonio M."/>
            <person name="Oren A."/>
            <person name="Chaudhuri R.R."/>
            <person name="La Ragione R."/>
            <person name="Hildebrand F."/>
            <person name="Pallen M.J."/>
        </authorList>
    </citation>
    <scope>NUCLEOTIDE SEQUENCE</scope>
    <source>
        <strain evidence="1">CHK183-1962</strain>
    </source>
</reference>
<protein>
    <submittedName>
        <fullName evidence="1">Uncharacterized protein</fullName>
    </submittedName>
</protein>
<name>A0A9D2BID0_9FIRM</name>
<gene>
    <name evidence="1" type="ORF">H9734_08905</name>
</gene>
<proteinExistence type="predicted"/>
<reference evidence="1" key="2">
    <citation type="submission" date="2021-04" db="EMBL/GenBank/DDBJ databases">
        <authorList>
            <person name="Gilroy R."/>
        </authorList>
    </citation>
    <scope>NUCLEOTIDE SEQUENCE</scope>
    <source>
        <strain evidence="1">CHK183-1962</strain>
    </source>
</reference>